<comment type="caution">
    <text evidence="1">The sequence shown here is derived from an EMBL/GenBank/DDBJ whole genome shotgun (WGS) entry which is preliminary data.</text>
</comment>
<proteinExistence type="predicted"/>
<dbReference type="PANTHER" id="PTHR35841">
    <property type="entry name" value="PHOSPHONATES-BINDING PERIPLASMIC PROTEIN"/>
    <property type="match status" value="1"/>
</dbReference>
<sequence length="263" mass="27601">MSVRRLVSLPMYAPPEGALNAFAAGLLAGLRRAGFAPEWTVPGDLYPHWNDPALLLSQTCGYPLTHALAGRVTLVATPVYDAPGCEGPFYRSAVVVRAVDPARRPQDLAGKIAAYNGPDSQSGFHALRAAIAPLARGPAFFGGAIETGSHHGAIEAVLAGRADAAAIDAVTLALWRDAHPDAPLRVLCETPAAPALPFVTAADTAPEALARLREGLLDCIRDPALAPARRAMRLKGVEILPLAAYDAILWMEDAAARSGLVRL</sequence>
<dbReference type="Pfam" id="PF12974">
    <property type="entry name" value="Phosphonate-bd"/>
    <property type="match status" value="1"/>
</dbReference>
<dbReference type="RefSeq" id="WP_188910616.1">
    <property type="nucleotide sequence ID" value="NZ_BMIQ01000005.1"/>
</dbReference>
<organism evidence="1 2">
    <name type="scientific">Aureimonas endophytica</name>
    <dbReference type="NCBI Taxonomy" id="2027858"/>
    <lineage>
        <taxon>Bacteria</taxon>
        <taxon>Pseudomonadati</taxon>
        <taxon>Pseudomonadota</taxon>
        <taxon>Alphaproteobacteria</taxon>
        <taxon>Hyphomicrobiales</taxon>
        <taxon>Aurantimonadaceae</taxon>
        <taxon>Aureimonas</taxon>
    </lineage>
</organism>
<dbReference type="AlphaFoldDB" id="A0A916ZSH9"/>
<dbReference type="Proteomes" id="UP000644699">
    <property type="component" value="Unassembled WGS sequence"/>
</dbReference>
<dbReference type="EMBL" id="BMIQ01000005">
    <property type="protein sequence ID" value="GGE12180.1"/>
    <property type="molecule type" value="Genomic_DNA"/>
</dbReference>
<evidence type="ECO:0000313" key="2">
    <source>
        <dbReference type="Proteomes" id="UP000644699"/>
    </source>
</evidence>
<evidence type="ECO:0000313" key="1">
    <source>
        <dbReference type="EMBL" id="GGE12180.1"/>
    </source>
</evidence>
<dbReference type="SUPFAM" id="SSF53850">
    <property type="entry name" value="Periplasmic binding protein-like II"/>
    <property type="match status" value="1"/>
</dbReference>
<gene>
    <name evidence="1" type="ORF">GCM10011390_34180</name>
</gene>
<reference evidence="1" key="1">
    <citation type="journal article" date="2014" name="Int. J. Syst. Evol. Microbiol.">
        <title>Complete genome sequence of Corynebacterium casei LMG S-19264T (=DSM 44701T), isolated from a smear-ripened cheese.</title>
        <authorList>
            <consortium name="US DOE Joint Genome Institute (JGI-PGF)"/>
            <person name="Walter F."/>
            <person name="Albersmeier A."/>
            <person name="Kalinowski J."/>
            <person name="Ruckert C."/>
        </authorList>
    </citation>
    <scope>NUCLEOTIDE SEQUENCE</scope>
    <source>
        <strain evidence="1">CGMCC 1.15367</strain>
    </source>
</reference>
<protein>
    <submittedName>
        <fullName evidence="1">Phosphate ABC transporter substrate-binding protein</fullName>
    </submittedName>
</protein>
<keyword evidence="2" id="KW-1185">Reference proteome</keyword>
<accession>A0A916ZSH9</accession>
<dbReference type="PANTHER" id="PTHR35841:SF1">
    <property type="entry name" value="PHOSPHONATES-BINDING PERIPLASMIC PROTEIN"/>
    <property type="match status" value="1"/>
</dbReference>
<dbReference type="Gene3D" id="3.40.190.10">
    <property type="entry name" value="Periplasmic binding protein-like II"/>
    <property type="match status" value="2"/>
</dbReference>
<name>A0A916ZSH9_9HYPH</name>
<reference evidence="1" key="2">
    <citation type="submission" date="2020-09" db="EMBL/GenBank/DDBJ databases">
        <authorList>
            <person name="Sun Q."/>
            <person name="Zhou Y."/>
        </authorList>
    </citation>
    <scope>NUCLEOTIDE SEQUENCE</scope>
    <source>
        <strain evidence="1">CGMCC 1.15367</strain>
    </source>
</reference>